<evidence type="ECO:0000259" key="3">
    <source>
        <dbReference type="Pfam" id="PF19295"/>
    </source>
</evidence>
<name>A0A143YR93_9LACT</name>
<gene>
    <name evidence="4" type="ORF">Tpal_1896</name>
</gene>
<dbReference type="EMBL" id="FJNE01000005">
    <property type="protein sequence ID" value="CZQ95469.1"/>
    <property type="molecule type" value="Genomic_DNA"/>
</dbReference>
<dbReference type="GO" id="GO:0016226">
    <property type="term" value="P:iron-sulfur cluster assembly"/>
    <property type="evidence" value="ECO:0007669"/>
    <property type="project" value="InterPro"/>
</dbReference>
<dbReference type="Proteomes" id="UP000242754">
    <property type="component" value="Unassembled WGS sequence"/>
</dbReference>
<protein>
    <submittedName>
        <fullName evidence="4">Suf system fes cluster assembly sufbd</fullName>
    </submittedName>
</protein>
<dbReference type="PANTHER" id="PTHR30508:SF1">
    <property type="entry name" value="UPF0051 PROTEIN ABCI8, CHLOROPLASTIC-RELATED"/>
    <property type="match status" value="1"/>
</dbReference>
<dbReference type="STRING" id="140314.SAMN04488076_11128"/>
<keyword evidence="5" id="KW-1185">Reference proteome</keyword>
<dbReference type="RefSeq" id="WP_087033457.1">
    <property type="nucleotide sequence ID" value="NZ_FJNE01000005.1"/>
</dbReference>
<sequence length="430" mass="48289">MLNEEKASLLDAVRLFSIEKEEPEWMRAKRLDMFEKYETLEFPLMERISYHRWPLLETNISVEAYGEELENSQGLQYEMNNNPKLVQYGKVTLMEQLPQHLIEQGVIFTDLFTAAQEYPELVKEYYMTTAVKPEEDRFTAFHTAFMNSGVFIYIPKNVVVEEPLEALFIQNAHVKESFVKHVLLVADVNSSVKYVERFETDGAEKNNANVVVEVIAKSGAHVKFSAVDTFGENTSVYLNRRGHLLNDSTIDWAIGVMNDGNVISDFDSDLIGDGSHSEIKVVAISTGKQVQGIDTRVTNYGKHSIGHILQHGVIMDRSTLTFNGIGHIIKGAKGADAQQESRVLMLSDKARGDANPILLIDENDVTAGHAASVGRVDPEDMFYLLSRGIPKAEAERLVIRGFLGTVIAAIPIKEIRDNLVEMIERKLKKA</sequence>
<dbReference type="PANTHER" id="PTHR30508">
    <property type="entry name" value="FES CLUSTER ASSEMBLY PROTEIN SUF"/>
    <property type="match status" value="1"/>
</dbReference>
<dbReference type="NCBIfam" id="TIGR01981">
    <property type="entry name" value="sufD"/>
    <property type="match status" value="1"/>
</dbReference>
<feature type="domain" description="SUF system FeS cluster assembly SufBD N-terminal" evidence="3">
    <location>
        <begin position="93"/>
        <end position="164"/>
    </location>
</feature>
<dbReference type="InterPro" id="IPR045595">
    <property type="entry name" value="SufBD_N"/>
</dbReference>
<evidence type="ECO:0000259" key="2">
    <source>
        <dbReference type="Pfam" id="PF01458"/>
    </source>
</evidence>
<comment type="similarity">
    <text evidence="1">Belongs to the iron-sulfur cluster assembly SufBD family.</text>
</comment>
<evidence type="ECO:0000313" key="5">
    <source>
        <dbReference type="Proteomes" id="UP000242754"/>
    </source>
</evidence>
<dbReference type="InterPro" id="IPR000825">
    <property type="entry name" value="SUF_FeS_clus_asmbl_SufBD_core"/>
</dbReference>
<dbReference type="Pfam" id="PF01458">
    <property type="entry name" value="SUFBD_core"/>
    <property type="match status" value="1"/>
</dbReference>
<organism evidence="4 5">
    <name type="scientific">Trichococcus palustris</name>
    <dbReference type="NCBI Taxonomy" id="140314"/>
    <lineage>
        <taxon>Bacteria</taxon>
        <taxon>Bacillati</taxon>
        <taxon>Bacillota</taxon>
        <taxon>Bacilli</taxon>
        <taxon>Lactobacillales</taxon>
        <taxon>Carnobacteriaceae</taxon>
        <taxon>Trichococcus</taxon>
    </lineage>
</organism>
<accession>A0A143YR93</accession>
<dbReference type="SUPFAM" id="SSF101960">
    <property type="entry name" value="Stabilizer of iron transporter SufD"/>
    <property type="match status" value="1"/>
</dbReference>
<evidence type="ECO:0000256" key="1">
    <source>
        <dbReference type="ARBA" id="ARBA00043967"/>
    </source>
</evidence>
<dbReference type="InterPro" id="IPR055346">
    <property type="entry name" value="Fe-S_cluster_assembly_SufBD"/>
</dbReference>
<proteinExistence type="inferred from homology"/>
<reference evidence="4 5" key="1">
    <citation type="submission" date="2016-02" db="EMBL/GenBank/DDBJ databases">
        <authorList>
            <person name="Wen L."/>
            <person name="He K."/>
            <person name="Yang H."/>
        </authorList>
    </citation>
    <scope>NUCLEOTIDE SEQUENCE [LARGE SCALE GENOMIC DNA]</scope>
    <source>
        <strain evidence="4">Trichococcus palustris</strain>
    </source>
</reference>
<evidence type="ECO:0000313" key="4">
    <source>
        <dbReference type="EMBL" id="CZQ95469.1"/>
    </source>
</evidence>
<dbReference type="AlphaFoldDB" id="A0A143YR93"/>
<feature type="domain" description="SUF system FeS cluster assembly SufBD core" evidence="2">
    <location>
        <begin position="170"/>
        <end position="402"/>
    </location>
</feature>
<dbReference type="OrthoDB" id="9803529at2"/>
<dbReference type="InterPro" id="IPR011542">
    <property type="entry name" value="SUF_FeS_clus_asmbl_SufD"/>
</dbReference>
<dbReference type="InterPro" id="IPR037284">
    <property type="entry name" value="SUF_FeS_clus_asmbl_SufBD_sf"/>
</dbReference>
<dbReference type="Pfam" id="PF19295">
    <property type="entry name" value="SufBD_N"/>
    <property type="match status" value="1"/>
</dbReference>